<evidence type="ECO:0000256" key="10">
    <source>
        <dbReference type="ARBA" id="ARBA00048493"/>
    </source>
</evidence>
<dbReference type="AlphaFoldDB" id="A0A7C4FGC8"/>
<dbReference type="InterPro" id="IPR050065">
    <property type="entry name" value="GlmU-like"/>
</dbReference>
<dbReference type="GO" id="GO:0006048">
    <property type="term" value="P:UDP-N-acetylglucosamine biosynthetic process"/>
    <property type="evidence" value="ECO:0007669"/>
    <property type="project" value="UniProtKB-UniPathway"/>
</dbReference>
<evidence type="ECO:0000313" key="13">
    <source>
        <dbReference type="EMBL" id="HGI87107.1"/>
    </source>
</evidence>
<keyword evidence="6" id="KW-0548">Nucleotidyltransferase</keyword>
<keyword evidence="8" id="KW-0012">Acyltransferase</keyword>
<comment type="similarity">
    <text evidence="4">In the N-terminal section; belongs to the N-acetylglucosamine-1-phosphate uridyltransferase family.</text>
</comment>
<dbReference type="CDD" id="cd05636">
    <property type="entry name" value="LbH_G1P_TT_C_like"/>
    <property type="match status" value="1"/>
</dbReference>
<organism evidence="13">
    <name type="scientific">Ignisphaera aggregans</name>
    <dbReference type="NCBI Taxonomy" id="334771"/>
    <lineage>
        <taxon>Archaea</taxon>
        <taxon>Thermoproteota</taxon>
        <taxon>Thermoprotei</taxon>
        <taxon>Desulfurococcales</taxon>
        <taxon>Desulfurococcaceae</taxon>
        <taxon>Ignisphaera</taxon>
    </lineage>
</organism>
<evidence type="ECO:0000256" key="4">
    <source>
        <dbReference type="ARBA" id="ARBA00007947"/>
    </source>
</evidence>
<evidence type="ECO:0000256" key="6">
    <source>
        <dbReference type="ARBA" id="ARBA00022695"/>
    </source>
</evidence>
<evidence type="ECO:0000256" key="8">
    <source>
        <dbReference type="ARBA" id="ARBA00023315"/>
    </source>
</evidence>
<dbReference type="NCBIfam" id="TIGR03992">
    <property type="entry name" value="Arch_glmU"/>
    <property type="match status" value="1"/>
</dbReference>
<dbReference type="Pfam" id="PF25087">
    <property type="entry name" value="GMPPB_C"/>
    <property type="match status" value="1"/>
</dbReference>
<protein>
    <submittedName>
        <fullName evidence="13">Nucleotidyl transferase</fullName>
    </submittedName>
</protein>
<reference evidence="13" key="1">
    <citation type="journal article" date="2020" name="mSystems">
        <title>Genome- and Community-Level Interaction Insights into Carbon Utilization and Element Cycling Functions of Hydrothermarchaeota in Hydrothermal Sediment.</title>
        <authorList>
            <person name="Zhou Z."/>
            <person name="Liu Y."/>
            <person name="Xu W."/>
            <person name="Pan J."/>
            <person name="Luo Z.H."/>
            <person name="Li M."/>
        </authorList>
    </citation>
    <scope>NUCLEOTIDE SEQUENCE [LARGE SCALE GENOMIC DNA]</scope>
    <source>
        <strain evidence="13">SpSt-732</strain>
    </source>
</reference>
<dbReference type="InterPro" id="IPR056729">
    <property type="entry name" value="GMPPB_C"/>
</dbReference>
<dbReference type="Pfam" id="PF00132">
    <property type="entry name" value="Hexapep"/>
    <property type="match status" value="1"/>
</dbReference>
<dbReference type="InterPro" id="IPR029044">
    <property type="entry name" value="Nucleotide-diphossugar_trans"/>
</dbReference>
<dbReference type="Gene3D" id="3.90.550.10">
    <property type="entry name" value="Spore Coat Polysaccharide Biosynthesis Protein SpsA, Chain A"/>
    <property type="match status" value="1"/>
</dbReference>
<keyword evidence="5 13" id="KW-0808">Transferase</keyword>
<evidence type="ECO:0000256" key="9">
    <source>
        <dbReference type="ARBA" id="ARBA00048247"/>
    </source>
</evidence>
<evidence type="ECO:0000256" key="3">
    <source>
        <dbReference type="ARBA" id="ARBA00007707"/>
    </source>
</evidence>
<evidence type="ECO:0000259" key="11">
    <source>
        <dbReference type="Pfam" id="PF00483"/>
    </source>
</evidence>
<evidence type="ECO:0000259" key="12">
    <source>
        <dbReference type="Pfam" id="PF25087"/>
    </source>
</evidence>
<dbReference type="InterPro" id="IPR023915">
    <property type="entry name" value="Bifunctiontional_GlmU_arc-type"/>
</dbReference>
<evidence type="ECO:0000256" key="1">
    <source>
        <dbReference type="ARBA" id="ARBA00005166"/>
    </source>
</evidence>
<feature type="domain" description="Nucleotidyl transferase" evidence="11">
    <location>
        <begin position="4"/>
        <end position="236"/>
    </location>
</feature>
<feature type="domain" description="Mannose-1-phosphate guanyltransferase C-terminal" evidence="12">
    <location>
        <begin position="272"/>
        <end position="344"/>
    </location>
</feature>
<dbReference type="SUPFAM" id="SSF51161">
    <property type="entry name" value="Trimeric LpxA-like enzymes"/>
    <property type="match status" value="1"/>
</dbReference>
<accession>A0A7C4FGC8</accession>
<comment type="catalytic activity">
    <reaction evidence="9">
        <text>alpha-D-glucosamine 1-phosphate + acetyl-CoA = N-acetyl-alpha-D-glucosamine 1-phosphate + CoA + H(+)</text>
        <dbReference type="Rhea" id="RHEA:13725"/>
        <dbReference type="ChEBI" id="CHEBI:15378"/>
        <dbReference type="ChEBI" id="CHEBI:57287"/>
        <dbReference type="ChEBI" id="CHEBI:57288"/>
        <dbReference type="ChEBI" id="CHEBI:57776"/>
        <dbReference type="ChEBI" id="CHEBI:58516"/>
        <dbReference type="EC" id="2.3.1.157"/>
    </reaction>
</comment>
<dbReference type="SUPFAM" id="SSF53448">
    <property type="entry name" value="Nucleotide-diphospho-sugar transferases"/>
    <property type="match status" value="1"/>
</dbReference>
<evidence type="ECO:0000256" key="5">
    <source>
        <dbReference type="ARBA" id="ARBA00022679"/>
    </source>
</evidence>
<comment type="caution">
    <text evidence="13">The sequence shown here is derived from an EMBL/GenBank/DDBJ whole genome shotgun (WGS) entry which is preliminary data.</text>
</comment>
<gene>
    <name evidence="13" type="ORF">ENV14_01720</name>
</gene>
<keyword evidence="7" id="KW-0511">Multifunctional enzyme</keyword>
<dbReference type="CDD" id="cd04181">
    <property type="entry name" value="NTP_transferase"/>
    <property type="match status" value="1"/>
</dbReference>
<dbReference type="InterPro" id="IPR005835">
    <property type="entry name" value="NTP_transferase_dom"/>
</dbReference>
<evidence type="ECO:0000256" key="7">
    <source>
        <dbReference type="ARBA" id="ARBA00023268"/>
    </source>
</evidence>
<dbReference type="PANTHER" id="PTHR43584">
    <property type="entry name" value="NUCLEOTIDYL TRANSFERASE"/>
    <property type="match status" value="1"/>
</dbReference>
<name>A0A7C4FGC8_9CREN</name>
<comment type="pathway">
    <text evidence="1">Nucleotide-sugar biosynthesis; UDP-N-acetyl-alpha-D-glucosamine biosynthesis; N-acetyl-alpha-D-glucosamine 1-phosphate from alpha-D-glucosamine 6-phosphate (route II): step 2/2.</text>
</comment>
<comment type="similarity">
    <text evidence="3">In the C-terminal section; belongs to the transferase hexapeptide repeat family.</text>
</comment>
<dbReference type="InterPro" id="IPR001451">
    <property type="entry name" value="Hexapep"/>
</dbReference>
<evidence type="ECO:0000256" key="2">
    <source>
        <dbReference type="ARBA" id="ARBA00005208"/>
    </source>
</evidence>
<sequence>MMIGIVLAAGIGKRLKPLTETRPKVLMPVASKPVIYYALKLLNLLNVGEVFVVVSYMREVIEDSVKRLAEELSLNIHFVTQEKELGTAHAVKVAIEKALDYAVVVYGDLYIDSEAVAKVLKPAIEKRLNVLTAVEVPDVSKYGKLVTSESNVLKVVEKPSEGGKGLANAGIYAIRDSTLKLLNEIKPSVRGEYELTDLIEIANSRGEGFKYVVVGSENWQDIGYPWDLLKANKMALERLSQKVMLGEVDAHAVVKGAVHIDEGAVVKGCTYIEGPAFIGREAVIGPNAYIRPYTTIMHKAHIGFSVEVKESIVMENTHAAHLTYIGDSVVAEGVNLGAGTLLANLRFDEATVKAYIEGKKVDSGRKKLGAVIGGYVKTGVNVLIMPGVKIGSHSVIYPGVTVYRDVPPKTIVTKDWL</sequence>
<comment type="catalytic activity">
    <reaction evidence="10">
        <text>N-acetyl-alpha-D-glucosamine 1-phosphate + UTP + H(+) = UDP-N-acetyl-alpha-D-glucosamine + diphosphate</text>
        <dbReference type="Rhea" id="RHEA:13509"/>
        <dbReference type="ChEBI" id="CHEBI:15378"/>
        <dbReference type="ChEBI" id="CHEBI:33019"/>
        <dbReference type="ChEBI" id="CHEBI:46398"/>
        <dbReference type="ChEBI" id="CHEBI:57705"/>
        <dbReference type="ChEBI" id="CHEBI:57776"/>
        <dbReference type="EC" id="2.7.7.23"/>
    </reaction>
</comment>
<dbReference type="EMBL" id="DTFF01000014">
    <property type="protein sequence ID" value="HGI87107.1"/>
    <property type="molecule type" value="Genomic_DNA"/>
</dbReference>
<dbReference type="Gene3D" id="2.160.10.10">
    <property type="entry name" value="Hexapeptide repeat proteins"/>
    <property type="match status" value="1"/>
</dbReference>
<proteinExistence type="inferred from homology"/>
<dbReference type="UniPathway" id="UPA00113">
    <property type="reaction ID" value="UER00532"/>
</dbReference>
<dbReference type="PANTHER" id="PTHR43584:SF8">
    <property type="entry name" value="N-ACETYLMURAMATE ALPHA-1-PHOSPHATE URIDYLYLTRANSFERASE"/>
    <property type="match status" value="1"/>
</dbReference>
<dbReference type="Pfam" id="PF00483">
    <property type="entry name" value="NTP_transferase"/>
    <property type="match status" value="1"/>
</dbReference>
<comment type="pathway">
    <text evidence="2">Nucleotide-sugar biosynthesis; UDP-N-acetyl-alpha-D-glucosamine biosynthesis; UDP-N-acetyl-alpha-D-glucosamine from N-acetyl-alpha-D-glucosamine 1-phosphate: step 1/1.</text>
</comment>
<dbReference type="InterPro" id="IPR011004">
    <property type="entry name" value="Trimer_LpxA-like_sf"/>
</dbReference>
<dbReference type="GO" id="GO:0003977">
    <property type="term" value="F:UDP-N-acetylglucosamine diphosphorylase activity"/>
    <property type="evidence" value="ECO:0007669"/>
    <property type="project" value="UniProtKB-EC"/>
</dbReference>
<dbReference type="GO" id="GO:0019134">
    <property type="term" value="F:glucosamine-1-phosphate N-acetyltransferase activity"/>
    <property type="evidence" value="ECO:0007669"/>
    <property type="project" value="UniProtKB-EC"/>
</dbReference>